<dbReference type="PANTHER" id="PTHR43630">
    <property type="entry name" value="POLY-BETA-1,6-N-ACETYL-D-GLUCOSAMINE SYNTHASE"/>
    <property type="match status" value="1"/>
</dbReference>
<keyword evidence="7" id="KW-1185">Reference proteome</keyword>
<feature type="domain" description="Glycosyltransferase 2-like" evidence="5">
    <location>
        <begin position="58"/>
        <end position="222"/>
    </location>
</feature>
<feature type="transmembrane region" description="Helical" evidence="4">
    <location>
        <begin position="12"/>
        <end position="35"/>
    </location>
</feature>
<dbReference type="KEGG" id="copr:Cop2CBH44_28260"/>
<dbReference type="SUPFAM" id="SSF53448">
    <property type="entry name" value="Nucleotide-diphospho-sugar transferases"/>
    <property type="match status" value="1"/>
</dbReference>
<comment type="similarity">
    <text evidence="1">Belongs to the glycosyltransferase 2 family.</text>
</comment>
<dbReference type="PANTHER" id="PTHR43630:SF1">
    <property type="entry name" value="POLY-BETA-1,6-N-ACETYL-D-GLUCOSAMINE SYNTHASE"/>
    <property type="match status" value="1"/>
</dbReference>
<evidence type="ECO:0000313" key="6">
    <source>
        <dbReference type="EMBL" id="BCI64473.1"/>
    </source>
</evidence>
<keyword evidence="4" id="KW-1133">Transmembrane helix</keyword>
<feature type="transmembrane region" description="Helical" evidence="4">
    <location>
        <begin position="303"/>
        <end position="332"/>
    </location>
</feature>
<dbReference type="AlphaFoldDB" id="A0A7G1HZL6"/>
<dbReference type="InterPro" id="IPR029044">
    <property type="entry name" value="Nucleotide-diphossugar_trans"/>
</dbReference>
<gene>
    <name evidence="6" type="ORF">Cop2CBH44_28260</name>
</gene>
<keyword evidence="3 6" id="KW-0808">Transferase</keyword>
<evidence type="ECO:0000256" key="4">
    <source>
        <dbReference type="SAM" id="Phobius"/>
    </source>
</evidence>
<evidence type="ECO:0000259" key="5">
    <source>
        <dbReference type="Pfam" id="PF00535"/>
    </source>
</evidence>
<evidence type="ECO:0000256" key="1">
    <source>
        <dbReference type="ARBA" id="ARBA00006739"/>
    </source>
</evidence>
<keyword evidence="2" id="KW-0328">Glycosyltransferase</keyword>
<accession>A0A7G1HZL6</accession>
<keyword evidence="4" id="KW-0472">Membrane</keyword>
<evidence type="ECO:0000256" key="2">
    <source>
        <dbReference type="ARBA" id="ARBA00022676"/>
    </source>
</evidence>
<dbReference type="EMBL" id="AP023322">
    <property type="protein sequence ID" value="BCI64473.1"/>
    <property type="molecule type" value="Genomic_DNA"/>
</dbReference>
<dbReference type="Proteomes" id="UP000594042">
    <property type="component" value="Chromosome"/>
</dbReference>
<dbReference type="InterPro" id="IPR001173">
    <property type="entry name" value="Glyco_trans_2-like"/>
</dbReference>
<proteinExistence type="inferred from homology"/>
<dbReference type="Gene3D" id="3.90.550.10">
    <property type="entry name" value="Spore Coat Polysaccharide Biosynthesis Protein SpsA, Chain A"/>
    <property type="match status" value="1"/>
</dbReference>
<organism evidence="6 7">
    <name type="scientific">Coprobacter secundus subsp. similis</name>
    <dbReference type="NCBI Taxonomy" id="2751153"/>
    <lineage>
        <taxon>Bacteria</taxon>
        <taxon>Pseudomonadati</taxon>
        <taxon>Bacteroidota</taxon>
        <taxon>Bacteroidia</taxon>
        <taxon>Bacteroidales</taxon>
        <taxon>Barnesiellaceae</taxon>
        <taxon>Coprobacter</taxon>
    </lineage>
</organism>
<dbReference type="Pfam" id="PF00535">
    <property type="entry name" value="Glycos_transf_2"/>
    <property type="match status" value="1"/>
</dbReference>
<dbReference type="RefSeq" id="WP_021931780.1">
    <property type="nucleotide sequence ID" value="NZ_AP023322.1"/>
</dbReference>
<evidence type="ECO:0000313" key="7">
    <source>
        <dbReference type="Proteomes" id="UP000594042"/>
    </source>
</evidence>
<reference evidence="7" key="1">
    <citation type="submission" date="2020-07" db="EMBL/GenBank/DDBJ databases">
        <title>Complete genome sequencing of Coprobacter sp. strain 2CBH44.</title>
        <authorList>
            <person name="Sakamoto M."/>
            <person name="Murakami T."/>
            <person name="Mori H."/>
        </authorList>
    </citation>
    <scope>NUCLEOTIDE SEQUENCE [LARGE SCALE GENOMIC DNA]</scope>
    <source>
        <strain evidence="7">2CBH44</strain>
    </source>
</reference>
<dbReference type="GO" id="GO:0016757">
    <property type="term" value="F:glycosyltransferase activity"/>
    <property type="evidence" value="ECO:0007669"/>
    <property type="project" value="UniProtKB-KW"/>
</dbReference>
<name>A0A7G1HZL6_9BACT</name>
<keyword evidence="4" id="KW-0812">Transmembrane</keyword>
<feature type="transmembrane region" description="Helical" evidence="4">
    <location>
        <begin position="352"/>
        <end position="371"/>
    </location>
</feature>
<evidence type="ECO:0000256" key="3">
    <source>
        <dbReference type="ARBA" id="ARBA00022679"/>
    </source>
</evidence>
<sequence length="386" mass="45210">MNIDFLLTPVEIWILSSVTILMLIQLYYYVAYYYLPVRYVQSNENGKIAYLDDKPPVSVIVYAKNDADYLTKYLPIILEQQYPDYEVIVVNDGSTDETKDILSQLEYKYSHLYQTYIPDEARSLSRKKLALTVGMKAAKNEIVLLTNANCVPQSVSWIESIVRNFVSGIDIVLAHSFVPPKNEGRYCSYDRIMFALRYISYALKGHPYMGIGTNLAYRKSLFFKNKGFSKYLNLHYGDDDLFINEIATSQNTRVELSPESQISVIYDNDYIAWKEKKLQYMFTANYIKSNYKMIFGIERITAYLFYICVIALACMGFYNIIFPIIAFIMFLIRYIFQIMIYNKAAHILKGRALYLLYPLLDIMYTPVNLWYRIVGFFSKKKNFTWI</sequence>
<protein>
    <submittedName>
        <fullName evidence="6">Glycosyl transferase family 2</fullName>
    </submittedName>
</protein>